<reference evidence="3" key="1">
    <citation type="submission" date="2020-04" db="EMBL/GenBank/DDBJ databases">
        <authorList>
            <person name="Chiriac C."/>
            <person name="Salcher M."/>
            <person name="Ghai R."/>
            <person name="Kavagutti S V."/>
        </authorList>
    </citation>
    <scope>NUCLEOTIDE SEQUENCE</scope>
</reference>
<dbReference type="CDD" id="cd00009">
    <property type="entry name" value="AAA"/>
    <property type="match status" value="1"/>
</dbReference>
<protein>
    <submittedName>
        <fullName evidence="3">ATPase-like protein</fullName>
    </submittedName>
</protein>
<dbReference type="SMART" id="SM00382">
    <property type="entry name" value="AAA"/>
    <property type="match status" value="1"/>
</dbReference>
<dbReference type="EMBL" id="LR796566">
    <property type="protein sequence ID" value="CAB4151713.1"/>
    <property type="molecule type" value="Genomic_DNA"/>
</dbReference>
<dbReference type="PANTHER" id="PTHR42759">
    <property type="entry name" value="MOXR FAMILY PROTEIN"/>
    <property type="match status" value="1"/>
</dbReference>
<dbReference type="Pfam" id="PF07728">
    <property type="entry name" value="AAA_5"/>
    <property type="match status" value="1"/>
</dbReference>
<evidence type="ECO:0000259" key="2">
    <source>
        <dbReference type="SMART" id="SM00382"/>
    </source>
</evidence>
<name>A0A6J5N2Y8_9CAUD</name>
<proteinExistence type="predicted"/>
<dbReference type="Gene3D" id="3.40.50.300">
    <property type="entry name" value="P-loop containing nucleotide triphosphate hydrolases"/>
    <property type="match status" value="1"/>
</dbReference>
<sequence length="434" mass="46844">MANPSPTILSVDKSTQRVTYRDHRGVTKTDRFSFMPKNGRTATLSFIGYKFTGRPPMHFTDSEIAEAWATSLPLYNQPTPTTESEIPVPPTPQPTPQPKPVPNTTSSGGMDDFMKQLIAQVLGDFVPEIDPAKVGTIVSELLTEPLNIMNGAVAEVADLRSAVDRLRPKVTHVTLGNNERNELEGIQHNMFAKVLSTISRGNHLYLVGPAGTGKSTIAENASQALGLGFSSKSCSSQSTEASLLGYMSATGGYVGTSFRTAYETGQVFLLDEVDNGNPNILTVLNSALSNTFMSFPDGMVSRHKNFVLVATANTFGNGATAEYVGRNALDKAFLDRFVSLNIDYDADIEQAMLDSVKGLDGNVGTHWLQVVRKARANVANYGLKVVVSPRATLAGAKLLCDKDIWTMAEVMESTILSGVKDDQKAKIMEGITLK</sequence>
<dbReference type="PANTHER" id="PTHR42759:SF1">
    <property type="entry name" value="MAGNESIUM-CHELATASE SUBUNIT CHLD"/>
    <property type="match status" value="1"/>
</dbReference>
<feature type="domain" description="AAA+ ATPase" evidence="2">
    <location>
        <begin position="200"/>
        <end position="343"/>
    </location>
</feature>
<dbReference type="GO" id="GO:0005524">
    <property type="term" value="F:ATP binding"/>
    <property type="evidence" value="ECO:0007669"/>
    <property type="project" value="InterPro"/>
</dbReference>
<dbReference type="GO" id="GO:0016887">
    <property type="term" value="F:ATP hydrolysis activity"/>
    <property type="evidence" value="ECO:0007669"/>
    <property type="project" value="InterPro"/>
</dbReference>
<dbReference type="SUPFAM" id="SSF52540">
    <property type="entry name" value="P-loop containing nucleoside triphosphate hydrolases"/>
    <property type="match status" value="1"/>
</dbReference>
<dbReference type="InterPro" id="IPR003593">
    <property type="entry name" value="AAA+_ATPase"/>
</dbReference>
<evidence type="ECO:0000256" key="1">
    <source>
        <dbReference type="SAM" id="MobiDB-lite"/>
    </source>
</evidence>
<accession>A0A6J5N2Y8</accession>
<organism evidence="3">
    <name type="scientific">uncultured Caudovirales phage</name>
    <dbReference type="NCBI Taxonomy" id="2100421"/>
    <lineage>
        <taxon>Viruses</taxon>
        <taxon>Duplodnaviria</taxon>
        <taxon>Heunggongvirae</taxon>
        <taxon>Uroviricota</taxon>
        <taxon>Caudoviricetes</taxon>
        <taxon>Peduoviridae</taxon>
        <taxon>Maltschvirus</taxon>
        <taxon>Maltschvirus maltsch</taxon>
    </lineage>
</organism>
<feature type="compositionally biased region" description="Pro residues" evidence="1">
    <location>
        <begin position="87"/>
        <end position="101"/>
    </location>
</feature>
<feature type="region of interest" description="Disordered" evidence="1">
    <location>
        <begin position="75"/>
        <end position="110"/>
    </location>
</feature>
<dbReference type="InterPro" id="IPR050764">
    <property type="entry name" value="CbbQ/NirQ/NorQ/GpvN"/>
</dbReference>
<dbReference type="InterPro" id="IPR011704">
    <property type="entry name" value="ATPase_dyneun-rel_AAA"/>
</dbReference>
<dbReference type="InterPro" id="IPR027417">
    <property type="entry name" value="P-loop_NTPase"/>
</dbReference>
<feature type="compositionally biased region" description="Polar residues" evidence="1">
    <location>
        <begin position="75"/>
        <end position="84"/>
    </location>
</feature>
<evidence type="ECO:0000313" key="3">
    <source>
        <dbReference type="EMBL" id="CAB4151713.1"/>
    </source>
</evidence>
<gene>
    <name evidence="3" type="ORF">UFOVP587_30</name>
</gene>